<dbReference type="Proteomes" id="UP000236724">
    <property type="component" value="Unassembled WGS sequence"/>
</dbReference>
<dbReference type="InterPro" id="IPR050445">
    <property type="entry name" value="Bact_polysacc_biosynth/exp"/>
</dbReference>
<dbReference type="PANTHER" id="PTHR32309:SF13">
    <property type="entry name" value="FERRIC ENTEROBACTIN TRANSPORT PROTEIN FEPE"/>
    <property type="match status" value="1"/>
</dbReference>
<dbReference type="GO" id="GO:0004713">
    <property type="term" value="F:protein tyrosine kinase activity"/>
    <property type="evidence" value="ECO:0007669"/>
    <property type="project" value="TreeGrafter"/>
</dbReference>
<evidence type="ECO:0000256" key="1">
    <source>
        <dbReference type="SAM" id="Coils"/>
    </source>
</evidence>
<dbReference type="PANTHER" id="PTHR32309">
    <property type="entry name" value="TYROSINE-PROTEIN KINASE"/>
    <property type="match status" value="1"/>
</dbReference>
<dbReference type="AlphaFoldDB" id="A0A1H6FF87"/>
<evidence type="ECO:0000313" key="4">
    <source>
        <dbReference type="EMBL" id="SEH08019.1"/>
    </source>
</evidence>
<keyword evidence="4" id="KW-0808">Transferase</keyword>
<feature type="transmembrane region" description="Helical" evidence="2">
    <location>
        <begin position="36"/>
        <end position="54"/>
    </location>
</feature>
<dbReference type="Pfam" id="PF13807">
    <property type="entry name" value="GNVR"/>
    <property type="match status" value="1"/>
</dbReference>
<protein>
    <submittedName>
        <fullName evidence="4">Cryptic autophosphorylating protein tyrosine kinase Etk</fullName>
    </submittedName>
</protein>
<keyword evidence="2" id="KW-0472">Membrane</keyword>
<feature type="domain" description="Tyrosine-protein kinase G-rich" evidence="3">
    <location>
        <begin position="396"/>
        <end position="473"/>
    </location>
</feature>
<gene>
    <name evidence="4" type="ORF">MBHS_03906</name>
</gene>
<keyword evidence="4" id="KW-0418">Kinase</keyword>
<dbReference type="InterPro" id="IPR032807">
    <property type="entry name" value="GNVR"/>
</dbReference>
<evidence type="ECO:0000256" key="2">
    <source>
        <dbReference type="SAM" id="Phobius"/>
    </source>
</evidence>
<proteinExistence type="predicted"/>
<keyword evidence="1" id="KW-0175">Coiled coil</keyword>
<keyword evidence="2" id="KW-1133">Transmembrane helix</keyword>
<feature type="coiled-coil region" evidence="1">
    <location>
        <begin position="352"/>
        <end position="417"/>
    </location>
</feature>
<evidence type="ECO:0000259" key="3">
    <source>
        <dbReference type="Pfam" id="PF13807"/>
    </source>
</evidence>
<organism evidence="4 5">
    <name type="scientific">Candidatus Venteria ishoeyi</name>
    <dbReference type="NCBI Taxonomy" id="1899563"/>
    <lineage>
        <taxon>Bacteria</taxon>
        <taxon>Pseudomonadati</taxon>
        <taxon>Pseudomonadota</taxon>
        <taxon>Gammaproteobacteria</taxon>
        <taxon>Thiotrichales</taxon>
        <taxon>Thiotrichaceae</taxon>
        <taxon>Venteria</taxon>
    </lineage>
</organism>
<keyword evidence="5" id="KW-1185">Reference proteome</keyword>
<name>A0A1H6FF87_9GAMM</name>
<keyword evidence="2" id="KW-0812">Transmembrane</keyword>
<dbReference type="GO" id="GO:0005886">
    <property type="term" value="C:plasma membrane"/>
    <property type="evidence" value="ECO:0007669"/>
    <property type="project" value="TreeGrafter"/>
</dbReference>
<evidence type="ECO:0000313" key="5">
    <source>
        <dbReference type="Proteomes" id="UP000236724"/>
    </source>
</evidence>
<accession>A0A1H6FF87</accession>
<feature type="transmembrane region" description="Helical" evidence="2">
    <location>
        <begin position="456"/>
        <end position="477"/>
    </location>
</feature>
<dbReference type="EMBL" id="FMSV02000542">
    <property type="protein sequence ID" value="SEH08019.1"/>
    <property type="molecule type" value="Genomic_DNA"/>
</dbReference>
<dbReference type="OrthoDB" id="9812433at2"/>
<sequence length="508" mass="57641">MSSIPCSEDNSRIIETDHAYSVRDALNVLFCHKWKISLFFLTVVSMITIITYRMPYVYMSEARLQIGVERDPTDIAEILAPEQNLNQGQVERVNNGMAVFKSRLVAGRAVDVIGALQFFRKPGHKPLLLKPEEIKPVSWEMREGAIDILLSGLSLSSKPRSYIVEIELSMKDPELAQSTLDTLIKAYTKRHLELSKAQASDVFANNLKLASGRLELTEEALHQFRLKYQVADMEQQKKMLIIRNSGLLERITLAQADVAAHRDKIKSLENSLKQYKPTMLLEKITGRANNTLEVMKSTLLQLKTQEVETTSRYPDSSRRVNEIQEQINRVEAAMAVEPGGRIEKRTGINQIHQNLNLDLESEKAEYQAANAKLKDLRASMMSIQQRLTGLVAQEMTLKRLKRDRKFASKEFHEQKEIMQRSENYAALDRSGITSVRVIEPATLSYESVSPNKKRNIVLGIILGLIGGIGIVFVIDYFDDSMKTSEDVNRRLKLPVLAMISSNEFEKCI</sequence>
<dbReference type="RefSeq" id="WP_103921602.1">
    <property type="nucleotide sequence ID" value="NZ_FMSV02000542.1"/>
</dbReference>
<reference evidence="4 5" key="1">
    <citation type="submission" date="2016-10" db="EMBL/GenBank/DDBJ databases">
        <authorList>
            <person name="de Groot N.N."/>
        </authorList>
    </citation>
    <scope>NUCLEOTIDE SEQUENCE [LARGE SCALE GENOMIC DNA]</scope>
    <source>
        <strain evidence="4">MBHS1</strain>
    </source>
</reference>